<dbReference type="InterPro" id="IPR052022">
    <property type="entry name" value="26kDa_periplasmic_antigen"/>
</dbReference>
<dbReference type="Gene3D" id="3.30.110.170">
    <property type="entry name" value="Protein of unknown function (DUF541), domain 1"/>
    <property type="match status" value="1"/>
</dbReference>
<evidence type="ECO:0000256" key="1">
    <source>
        <dbReference type="SAM" id="Phobius"/>
    </source>
</evidence>
<dbReference type="PANTHER" id="PTHR34387">
    <property type="entry name" value="SLR1258 PROTEIN"/>
    <property type="match status" value="1"/>
</dbReference>
<evidence type="ECO:0000313" key="2">
    <source>
        <dbReference type="EMBL" id="OIO17591.1"/>
    </source>
</evidence>
<dbReference type="PANTHER" id="PTHR34387:SF1">
    <property type="entry name" value="PERIPLASMIC IMMUNOGENIC PROTEIN"/>
    <property type="match status" value="1"/>
</dbReference>
<dbReference type="Gene3D" id="3.30.70.2970">
    <property type="entry name" value="Protein of unknown function (DUF541), domain 2"/>
    <property type="match status" value="1"/>
</dbReference>
<protein>
    <recommendedName>
        <fullName evidence="4">SIMPL domain-containing protein</fullName>
    </recommendedName>
</protein>
<evidence type="ECO:0008006" key="4">
    <source>
        <dbReference type="Google" id="ProtNLM"/>
    </source>
</evidence>
<dbReference type="GO" id="GO:0006974">
    <property type="term" value="P:DNA damage response"/>
    <property type="evidence" value="ECO:0007669"/>
    <property type="project" value="TreeGrafter"/>
</dbReference>
<dbReference type="Pfam" id="PF04402">
    <property type="entry name" value="SIMPL"/>
    <property type="match status" value="1"/>
</dbReference>
<dbReference type="EMBL" id="MNVB01000027">
    <property type="protein sequence ID" value="OIO17591.1"/>
    <property type="molecule type" value="Genomic_DNA"/>
</dbReference>
<organism evidence="2 3">
    <name type="scientific">Candidatus Kuenenbacteria bacterium CG1_02_38_13</name>
    <dbReference type="NCBI Taxonomy" id="1805235"/>
    <lineage>
        <taxon>Bacteria</taxon>
        <taxon>Candidatus Kueneniibacteriota</taxon>
    </lineage>
</organism>
<name>A0A1J4U5R4_9BACT</name>
<keyword evidence="1" id="KW-0472">Membrane</keyword>
<dbReference type="Proteomes" id="UP000182465">
    <property type="component" value="Unassembled WGS sequence"/>
</dbReference>
<gene>
    <name evidence="2" type="ORF">AUJ29_01155</name>
</gene>
<proteinExistence type="predicted"/>
<sequence>MDKQKFIVFLVVIVCFTAVLVTGAVYLGKRDNDNNYFSVSATGKIYAKPDIANLTIGFQTETKKTAALAVAENSDKMNKIIAALKVLGIEEKDLKTTNYTLNPIYNWTQNKGQELQGYQVGQNVTIKVRDLDKIGKAIASTAEQGANQVGNISFTIDDEEELRTEARRQAINQAKEKALAIVLESGIKLGKIVNVYENQVYYPMPMADKSDMAYGMGGGNEISAPGIEAGENEVRVEVSVVYEVK</sequence>
<feature type="transmembrane region" description="Helical" evidence="1">
    <location>
        <begin position="6"/>
        <end position="27"/>
    </location>
</feature>
<evidence type="ECO:0000313" key="3">
    <source>
        <dbReference type="Proteomes" id="UP000182465"/>
    </source>
</evidence>
<dbReference type="InterPro" id="IPR007497">
    <property type="entry name" value="SIMPL/DUF541"/>
</dbReference>
<comment type="caution">
    <text evidence="2">The sequence shown here is derived from an EMBL/GenBank/DDBJ whole genome shotgun (WGS) entry which is preliminary data.</text>
</comment>
<accession>A0A1J4U5R4</accession>
<keyword evidence="1" id="KW-1133">Transmembrane helix</keyword>
<dbReference type="AlphaFoldDB" id="A0A1J4U5R4"/>
<keyword evidence="1" id="KW-0812">Transmembrane</keyword>
<reference evidence="2 3" key="1">
    <citation type="journal article" date="2016" name="Environ. Microbiol.">
        <title>Genomic resolution of a cold subsurface aquifer community provides metabolic insights for novel microbes adapted to high CO concentrations.</title>
        <authorList>
            <person name="Probst A.J."/>
            <person name="Castelle C.J."/>
            <person name="Singh A."/>
            <person name="Brown C.T."/>
            <person name="Anantharaman K."/>
            <person name="Sharon I."/>
            <person name="Hug L.A."/>
            <person name="Burstein D."/>
            <person name="Emerson J.B."/>
            <person name="Thomas B.C."/>
            <person name="Banfield J.F."/>
        </authorList>
    </citation>
    <scope>NUCLEOTIDE SEQUENCE [LARGE SCALE GENOMIC DNA]</scope>
    <source>
        <strain evidence="2">CG1_02_38_13</strain>
    </source>
</reference>